<keyword evidence="4 5" id="KW-0720">Serine protease</keyword>
<sequence>MLYGAVKGLVSGLGDKYTAFLTPEETKQYLSSNKGEFEGIGTTLRQEGEYAAVESPIDGSPAKQAGLEPGDIILEVDGSDMQGKSVYEVAATIRGQAGTDVLLALFRPESSKRYEVTITRAKIDLDNIVIEDIEDGYLKVKIYKFTEDSVEAFNKQWDSIVDQIIAKNPKGIVVDVRNNPGGFVNSVEYVLGEFLPRNSMIFREEDRRGNKTEHRVNRDGRLLNMPMVVIVNDGSASASEIFAGAISDNSRAKVIGSKTVGKGVEQRLITLRDGSTLQLVFQKWLTPSGKNINQDDPIVPDILVDDYEEQDAKALEELKNIK</sequence>
<dbReference type="InterPro" id="IPR004447">
    <property type="entry name" value="Peptidase_S41A"/>
</dbReference>
<dbReference type="GO" id="GO:0007165">
    <property type="term" value="P:signal transduction"/>
    <property type="evidence" value="ECO:0007669"/>
    <property type="project" value="TreeGrafter"/>
</dbReference>
<dbReference type="InterPro" id="IPR041489">
    <property type="entry name" value="PDZ_6"/>
</dbReference>
<dbReference type="STRING" id="1617427.UZ20_WS6002000421"/>
<dbReference type="PANTHER" id="PTHR32060:SF30">
    <property type="entry name" value="CARBOXY-TERMINAL PROCESSING PROTEASE CTPA"/>
    <property type="match status" value="1"/>
</dbReference>
<dbReference type="PANTHER" id="PTHR32060">
    <property type="entry name" value="TAIL-SPECIFIC PROTEASE"/>
    <property type="match status" value="1"/>
</dbReference>
<dbReference type="Gene3D" id="3.90.226.10">
    <property type="entry name" value="2-enoyl-CoA Hydratase, Chain A, domain 1"/>
    <property type="match status" value="1"/>
</dbReference>
<evidence type="ECO:0000313" key="8">
    <source>
        <dbReference type="Proteomes" id="UP000070449"/>
    </source>
</evidence>
<dbReference type="GO" id="GO:0004252">
    <property type="term" value="F:serine-type endopeptidase activity"/>
    <property type="evidence" value="ECO:0007669"/>
    <property type="project" value="UniProtKB-EC"/>
</dbReference>
<dbReference type="NCBIfam" id="TIGR00225">
    <property type="entry name" value="prc"/>
    <property type="match status" value="1"/>
</dbReference>
<evidence type="ECO:0000256" key="5">
    <source>
        <dbReference type="RuleBase" id="RU004404"/>
    </source>
</evidence>
<evidence type="ECO:0000256" key="2">
    <source>
        <dbReference type="ARBA" id="ARBA00022670"/>
    </source>
</evidence>
<proteinExistence type="inferred from homology"/>
<dbReference type="PROSITE" id="PS50106">
    <property type="entry name" value="PDZ"/>
    <property type="match status" value="1"/>
</dbReference>
<organism evidence="7 8">
    <name type="scientific">candidate division WS6 bacterium OLB21</name>
    <dbReference type="NCBI Taxonomy" id="1617427"/>
    <lineage>
        <taxon>Bacteria</taxon>
        <taxon>Candidatus Dojkabacteria</taxon>
    </lineage>
</organism>
<dbReference type="InterPro" id="IPR001478">
    <property type="entry name" value="PDZ"/>
</dbReference>
<dbReference type="CDD" id="cd06782">
    <property type="entry name" value="cpPDZ_CPP-like"/>
    <property type="match status" value="1"/>
</dbReference>
<dbReference type="InterPro" id="IPR029045">
    <property type="entry name" value="ClpP/crotonase-like_dom_sf"/>
</dbReference>
<dbReference type="Pfam" id="PF03572">
    <property type="entry name" value="Peptidase_S41"/>
    <property type="match status" value="1"/>
</dbReference>
<dbReference type="FunFam" id="2.30.42.10:FF:000063">
    <property type="entry name" value="Peptidase, S41 family"/>
    <property type="match status" value="1"/>
</dbReference>
<dbReference type="Gene3D" id="3.30.750.44">
    <property type="match status" value="1"/>
</dbReference>
<keyword evidence="2 5" id="KW-0645">Protease</keyword>
<dbReference type="GO" id="GO:0006508">
    <property type="term" value="P:proteolysis"/>
    <property type="evidence" value="ECO:0007669"/>
    <property type="project" value="UniProtKB-KW"/>
</dbReference>
<reference evidence="7 8" key="1">
    <citation type="submission" date="2015-02" db="EMBL/GenBank/DDBJ databases">
        <title>Improved understanding of the partial-nitritation anammox process through 23 genomes representing the majority of the microbial community.</title>
        <authorList>
            <person name="Speth D.R."/>
            <person name="In T Zandt M."/>
            <person name="Guerrero Cruz S."/>
            <person name="Jetten M.S."/>
            <person name="Dutilh B.E."/>
        </authorList>
    </citation>
    <scope>NUCLEOTIDE SEQUENCE [LARGE SCALE GENOMIC DNA]</scope>
    <source>
        <strain evidence="7">OLB21</strain>
    </source>
</reference>
<evidence type="ECO:0000259" key="6">
    <source>
        <dbReference type="PROSITE" id="PS50106"/>
    </source>
</evidence>
<dbReference type="Proteomes" id="UP000070449">
    <property type="component" value="Unassembled WGS sequence"/>
</dbReference>
<dbReference type="InterPro" id="IPR005151">
    <property type="entry name" value="Tail-specific_protease"/>
</dbReference>
<dbReference type="EMBL" id="JYPD01000014">
    <property type="protein sequence ID" value="KXK09617.1"/>
    <property type="molecule type" value="Genomic_DNA"/>
</dbReference>
<evidence type="ECO:0000256" key="3">
    <source>
        <dbReference type="ARBA" id="ARBA00022801"/>
    </source>
</evidence>
<dbReference type="Pfam" id="PF17820">
    <property type="entry name" value="PDZ_6"/>
    <property type="match status" value="1"/>
</dbReference>
<dbReference type="SUPFAM" id="SSF50156">
    <property type="entry name" value="PDZ domain-like"/>
    <property type="match status" value="1"/>
</dbReference>
<dbReference type="CDD" id="cd07560">
    <property type="entry name" value="Peptidase_S41_CPP"/>
    <property type="match status" value="1"/>
</dbReference>
<dbReference type="GO" id="GO:0030288">
    <property type="term" value="C:outer membrane-bounded periplasmic space"/>
    <property type="evidence" value="ECO:0007669"/>
    <property type="project" value="TreeGrafter"/>
</dbReference>
<feature type="domain" description="PDZ" evidence="6">
    <location>
        <begin position="26"/>
        <end position="108"/>
    </location>
</feature>
<dbReference type="SMART" id="SM00228">
    <property type="entry name" value="PDZ"/>
    <property type="match status" value="1"/>
</dbReference>
<dbReference type="SMART" id="SM00245">
    <property type="entry name" value="TSPc"/>
    <property type="match status" value="1"/>
</dbReference>
<dbReference type="SUPFAM" id="SSF52096">
    <property type="entry name" value="ClpP/crotonase"/>
    <property type="match status" value="1"/>
</dbReference>
<dbReference type="AlphaFoldDB" id="A0A136KJL9"/>
<evidence type="ECO:0000256" key="4">
    <source>
        <dbReference type="ARBA" id="ARBA00022825"/>
    </source>
</evidence>
<comment type="caution">
    <text evidence="7">The sequence shown here is derived from an EMBL/GenBank/DDBJ whole genome shotgun (WGS) entry which is preliminary data.</text>
</comment>
<name>A0A136KJL9_9BACT</name>
<accession>A0A136KJL9</accession>
<evidence type="ECO:0000256" key="1">
    <source>
        <dbReference type="ARBA" id="ARBA00009179"/>
    </source>
</evidence>
<dbReference type="EC" id="3.4.21.102" evidence="7"/>
<keyword evidence="3 5" id="KW-0378">Hydrolase</keyword>
<evidence type="ECO:0000313" key="7">
    <source>
        <dbReference type="EMBL" id="KXK09617.1"/>
    </source>
</evidence>
<gene>
    <name evidence="7" type="primary">ctpB</name>
    <name evidence="7" type="ORF">UZ20_WS6002000421</name>
</gene>
<dbReference type="Gene3D" id="2.30.42.10">
    <property type="match status" value="1"/>
</dbReference>
<comment type="similarity">
    <text evidence="1 5">Belongs to the peptidase S41A family.</text>
</comment>
<dbReference type="InterPro" id="IPR036034">
    <property type="entry name" value="PDZ_sf"/>
</dbReference>
<protein>
    <submittedName>
        <fullName evidence="7">Carboxy-terminal processing protease CtpB</fullName>
        <ecNumber evidence="7">3.4.21.102</ecNumber>
    </submittedName>
</protein>